<dbReference type="Proteomes" id="UP001165960">
    <property type="component" value="Unassembled WGS sequence"/>
</dbReference>
<gene>
    <name evidence="1" type="ORF">DSO57_1019666</name>
</gene>
<comment type="caution">
    <text evidence="1">The sequence shown here is derived from an EMBL/GenBank/DDBJ whole genome shotgun (WGS) entry which is preliminary data.</text>
</comment>
<evidence type="ECO:0000313" key="2">
    <source>
        <dbReference type="Proteomes" id="UP001165960"/>
    </source>
</evidence>
<name>A0ACC2RIJ8_9FUNG</name>
<proteinExistence type="predicted"/>
<keyword evidence="2" id="KW-1185">Reference proteome</keyword>
<protein>
    <submittedName>
        <fullName evidence="1">Uncharacterized protein</fullName>
    </submittedName>
</protein>
<sequence length="449" mass="52553">MERLIHEKYTELRAWERLALKGIATACQLLVQSIPYVCGGILMYLALALEQWTMVHSSLAVWCFCEVGFFLYWKLRMSWPFQRKPSTLSEEERLTLCQNLVENVEDMEDMLARWLVERPSEPFQKEHYIEWIIWMFFDKKEEEMTVSEEAQLKQLVLLLLVNIDQGKSKPSKKKYLTVRPSIDSMKIQPKPFVCYLFIKFVHWLGSLMLYSLGFRHCFASNLPYWHCPGDSSEPPILYIHGVGIGFFMYMAKLISMKAFHNRRRIFLLELPYISMYICNNILDHDETLNAIDTIFKTHSLQKVSVVGHSYGTVLASWLMRERPHYLSHLTLVDPICFCMWDSTLARNFLYANPFSFLHELALFFVARDPLIAHTVSKELYWYESVLYPKDISVPAHIFLSTQDWVVDAAIINGYLQKRLPSHCKIELMETSHGGCLASKTYISQIIHVI</sequence>
<organism evidence="1 2">
    <name type="scientific">Entomophthora muscae</name>
    <dbReference type="NCBI Taxonomy" id="34485"/>
    <lineage>
        <taxon>Eukaryota</taxon>
        <taxon>Fungi</taxon>
        <taxon>Fungi incertae sedis</taxon>
        <taxon>Zoopagomycota</taxon>
        <taxon>Entomophthoromycotina</taxon>
        <taxon>Entomophthoromycetes</taxon>
        <taxon>Entomophthorales</taxon>
        <taxon>Entomophthoraceae</taxon>
        <taxon>Entomophthora</taxon>
    </lineage>
</organism>
<accession>A0ACC2RIJ8</accession>
<evidence type="ECO:0000313" key="1">
    <source>
        <dbReference type="EMBL" id="KAJ9049906.1"/>
    </source>
</evidence>
<reference evidence="1" key="1">
    <citation type="submission" date="2022-04" db="EMBL/GenBank/DDBJ databases">
        <title>Genome of the entomopathogenic fungus Entomophthora muscae.</title>
        <authorList>
            <person name="Elya C."/>
            <person name="Lovett B.R."/>
            <person name="Lee E."/>
            <person name="Macias A.M."/>
            <person name="Hajek A.E."/>
            <person name="De Bivort B.L."/>
            <person name="Kasson M.T."/>
            <person name="De Fine Licht H.H."/>
            <person name="Stajich J.E."/>
        </authorList>
    </citation>
    <scope>NUCLEOTIDE SEQUENCE</scope>
    <source>
        <strain evidence="1">Berkeley</strain>
    </source>
</reference>
<dbReference type="EMBL" id="QTSX02007189">
    <property type="protein sequence ID" value="KAJ9049906.1"/>
    <property type="molecule type" value="Genomic_DNA"/>
</dbReference>